<reference evidence="1" key="1">
    <citation type="submission" date="2023-04" db="EMBL/GenBank/DDBJ databases">
        <title>Ambrosiozyma monospora NBRC 10751.</title>
        <authorList>
            <person name="Ichikawa N."/>
            <person name="Sato H."/>
            <person name="Tonouchi N."/>
        </authorList>
    </citation>
    <scope>NUCLEOTIDE SEQUENCE</scope>
    <source>
        <strain evidence="1">NBRC 10751</strain>
    </source>
</reference>
<dbReference type="EMBL" id="BSXS01007921">
    <property type="protein sequence ID" value="GME90812.1"/>
    <property type="molecule type" value="Genomic_DNA"/>
</dbReference>
<accession>A0ACB5TLV5</accession>
<organism evidence="1 2">
    <name type="scientific">Ambrosiozyma monospora</name>
    <name type="common">Yeast</name>
    <name type="synonym">Endomycopsis monosporus</name>
    <dbReference type="NCBI Taxonomy" id="43982"/>
    <lineage>
        <taxon>Eukaryota</taxon>
        <taxon>Fungi</taxon>
        <taxon>Dikarya</taxon>
        <taxon>Ascomycota</taxon>
        <taxon>Saccharomycotina</taxon>
        <taxon>Pichiomycetes</taxon>
        <taxon>Pichiales</taxon>
        <taxon>Pichiaceae</taxon>
        <taxon>Ambrosiozyma</taxon>
    </lineage>
</organism>
<protein>
    <submittedName>
        <fullName evidence="1">Unnamed protein product</fullName>
    </submittedName>
</protein>
<comment type="caution">
    <text evidence="1">The sequence shown here is derived from an EMBL/GenBank/DDBJ whole genome shotgun (WGS) entry which is preliminary data.</text>
</comment>
<gene>
    <name evidence="1" type="ORF">Amon02_000878100</name>
</gene>
<evidence type="ECO:0000313" key="1">
    <source>
        <dbReference type="EMBL" id="GME90812.1"/>
    </source>
</evidence>
<proteinExistence type="predicted"/>
<dbReference type="Proteomes" id="UP001165064">
    <property type="component" value="Unassembled WGS sequence"/>
</dbReference>
<sequence>MQVSINSRISRLSVSTLEDMKGNGVGDTEGSTYSIPKIVAPTTAAIQQTALHESFENLPDVCQMSQATRVENTEKGTVKSEKKANDVTIESIKVVLSETDKFESSTETVGHDEDEKKSPKSTSGVPPVNINAPALESSFFLSWFLKTLAIITIIFSVIGASKYKMRNDLISSIKNKAILPDLIPEDSELQKLYEETCYESERKLLFDLSYCCALNDDSAPCFAKFHSDVEKDRGFCQFSLPKIDVMANAMCSQTKATVRTGEQKEIRFDGFGLLNKFAEEKFKQAKEGFKWLKPTLHKIDKDSLIEQAESRYQDWLKPKLQELKEESVIQYNKLKKESVNQYKELKDEVEKNAESGYTWMKPKLAKLQEDSKVLSDVYVKWFNYKLAQLEKESKRAHKDLVNFAKEREQLRMKWFRKFRKGWSLHATKWEKIYERSSKQMKERAEQWEKQLKKNQKILNAMLQKSEDEYRRKAKKSYFSALKDCKKSLNYLKKRANAFKRDLEQQLH</sequence>
<keyword evidence="2" id="KW-1185">Reference proteome</keyword>
<name>A0ACB5TLV5_AMBMO</name>
<evidence type="ECO:0000313" key="2">
    <source>
        <dbReference type="Proteomes" id="UP001165064"/>
    </source>
</evidence>